<proteinExistence type="predicted"/>
<organism evidence="1 2">
    <name type="scientific">Halotia branconii CENA392</name>
    <dbReference type="NCBI Taxonomy" id="1539056"/>
    <lineage>
        <taxon>Bacteria</taxon>
        <taxon>Bacillati</taxon>
        <taxon>Cyanobacteriota</taxon>
        <taxon>Cyanophyceae</taxon>
        <taxon>Nostocales</taxon>
        <taxon>Nodulariaceae</taxon>
        <taxon>Halotia</taxon>
    </lineage>
</organism>
<sequence>MVVAVLPIKKPLVSVSRLGELKIKVHLPINCSMQMLANPDKVVEAYQVKELGSETFSNRMHLSYQQEQKIDLKLSRFKLDLGGEQEKL</sequence>
<dbReference type="AlphaFoldDB" id="A0AAJ6P7M7"/>
<keyword evidence="2" id="KW-1185">Reference proteome</keyword>
<name>A0AAJ6P7M7_9CYAN</name>
<reference evidence="1 2" key="1">
    <citation type="journal article" date="2023" name="Limnol Oceanogr Lett">
        <title>Environmental adaptations by the intertidal Antarctic cyanobacterium Halotia branconii CENA392 as revealed using long-read genome sequencing.</title>
        <authorList>
            <person name="Dextro R.B."/>
            <person name="Delbaje E."/>
            <person name="Freitas P.N.N."/>
            <person name="Geraldes V."/>
            <person name="Pinto E."/>
            <person name="Long P.F."/>
            <person name="Fiore M.F."/>
        </authorList>
    </citation>
    <scope>NUCLEOTIDE SEQUENCE [LARGE SCALE GENOMIC DNA]</scope>
    <source>
        <strain evidence="1 2">CENA392</strain>
    </source>
</reference>
<dbReference type="Proteomes" id="UP001223520">
    <property type="component" value="Chromosome"/>
</dbReference>
<dbReference type="KEGG" id="hbq:QI031_18450"/>
<gene>
    <name evidence="1" type="ORF">QI031_18450</name>
</gene>
<dbReference type="RefSeq" id="WP_281481116.1">
    <property type="nucleotide sequence ID" value="NZ_CP124543.1"/>
</dbReference>
<accession>A0AAJ6P7M7</accession>
<dbReference type="EMBL" id="CP124543">
    <property type="protein sequence ID" value="WGV23786.1"/>
    <property type="molecule type" value="Genomic_DNA"/>
</dbReference>
<evidence type="ECO:0000313" key="2">
    <source>
        <dbReference type="Proteomes" id="UP001223520"/>
    </source>
</evidence>
<evidence type="ECO:0000313" key="1">
    <source>
        <dbReference type="EMBL" id="WGV23786.1"/>
    </source>
</evidence>
<protein>
    <submittedName>
        <fullName evidence="1">Uncharacterized protein</fullName>
    </submittedName>
</protein>